<reference evidence="2 3" key="1">
    <citation type="journal article" date="2016" name="Nat. Commun.">
        <title>Thousands of microbial genomes shed light on interconnected biogeochemical processes in an aquifer system.</title>
        <authorList>
            <person name="Anantharaman K."/>
            <person name="Brown C.T."/>
            <person name="Hug L.A."/>
            <person name="Sharon I."/>
            <person name="Castelle C.J."/>
            <person name="Probst A.J."/>
            <person name="Thomas B.C."/>
            <person name="Singh A."/>
            <person name="Wilkins M.J."/>
            <person name="Karaoz U."/>
            <person name="Brodie E.L."/>
            <person name="Williams K.H."/>
            <person name="Hubbard S.S."/>
            <person name="Banfield J.F."/>
        </authorList>
    </citation>
    <scope>NUCLEOTIDE SEQUENCE [LARGE SCALE GENOMIC DNA]</scope>
</reference>
<feature type="transmembrane region" description="Helical" evidence="1">
    <location>
        <begin position="50"/>
        <end position="73"/>
    </location>
</feature>
<gene>
    <name evidence="2" type="ORF">A3C17_03875</name>
</gene>
<accession>A0A1F7U0C0</accession>
<evidence type="ECO:0000313" key="3">
    <source>
        <dbReference type="Proteomes" id="UP000177097"/>
    </source>
</evidence>
<keyword evidence="1" id="KW-0472">Membrane</keyword>
<proteinExistence type="predicted"/>
<evidence type="ECO:0008006" key="4">
    <source>
        <dbReference type="Google" id="ProtNLM"/>
    </source>
</evidence>
<name>A0A1F7U0C0_9BACT</name>
<organism evidence="2 3">
    <name type="scientific">Candidatus Uhrbacteria bacterium RIFCSPHIGHO2_02_FULL_53_13</name>
    <dbReference type="NCBI Taxonomy" id="1802389"/>
    <lineage>
        <taxon>Bacteria</taxon>
        <taxon>Candidatus Uhriibacteriota</taxon>
    </lineage>
</organism>
<dbReference type="Proteomes" id="UP000177097">
    <property type="component" value="Unassembled WGS sequence"/>
</dbReference>
<feature type="transmembrane region" description="Helical" evidence="1">
    <location>
        <begin position="25"/>
        <end position="44"/>
    </location>
</feature>
<keyword evidence="1" id="KW-0812">Transmembrane</keyword>
<comment type="caution">
    <text evidence="2">The sequence shown here is derived from an EMBL/GenBank/DDBJ whole genome shotgun (WGS) entry which is preliminary data.</text>
</comment>
<evidence type="ECO:0000256" key="1">
    <source>
        <dbReference type="SAM" id="Phobius"/>
    </source>
</evidence>
<dbReference type="STRING" id="1802389.A3C17_03875"/>
<sequence>MTIRGVSLHPSEQVVHVERMALSPFLPRLCFGVLLIVLPFFAFFPLLSFGLVGMVMIAVVAGCGIFVVARVAVQWRGTMCLLTSERIISIEQHSLLQRAVSEASVRTINEVAYRTYGWMGKLAHMGTVRVVFRGVVPDMLFSPVHHPGDLTRLIHELRDVPAHGSGDGTFARKHLNT</sequence>
<evidence type="ECO:0000313" key="2">
    <source>
        <dbReference type="EMBL" id="OGL71258.1"/>
    </source>
</evidence>
<dbReference type="AlphaFoldDB" id="A0A1F7U0C0"/>
<dbReference type="EMBL" id="MGDX01000016">
    <property type="protein sequence ID" value="OGL71258.1"/>
    <property type="molecule type" value="Genomic_DNA"/>
</dbReference>
<keyword evidence="1" id="KW-1133">Transmembrane helix</keyword>
<protein>
    <recommendedName>
        <fullName evidence="4">DUF304 domain-containing protein</fullName>
    </recommendedName>
</protein>